<protein>
    <submittedName>
        <fullName evidence="1">Uncharacterized protein</fullName>
    </submittedName>
</protein>
<name>A0A0S2W6Y8_9FIRM</name>
<dbReference type="STRING" id="1297617.IB211_02717"/>
<evidence type="ECO:0000313" key="2">
    <source>
        <dbReference type="Proteomes" id="UP000064844"/>
    </source>
</evidence>
<dbReference type="EMBL" id="CP011307">
    <property type="protein sequence ID" value="ALP95108.1"/>
    <property type="molecule type" value="Genomic_DNA"/>
</dbReference>
<dbReference type="AlphaFoldDB" id="A0A0S2W6Y8"/>
<keyword evidence="2" id="KW-1185">Reference proteome</keyword>
<evidence type="ECO:0000313" key="1">
    <source>
        <dbReference type="EMBL" id="ALP95108.1"/>
    </source>
</evidence>
<organism evidence="1 2">
    <name type="scientific">Intestinimonas butyriciproducens</name>
    <dbReference type="NCBI Taxonomy" id="1297617"/>
    <lineage>
        <taxon>Bacteria</taxon>
        <taxon>Bacillati</taxon>
        <taxon>Bacillota</taxon>
        <taxon>Clostridia</taxon>
        <taxon>Eubacteriales</taxon>
        <taxon>Intestinimonas</taxon>
    </lineage>
</organism>
<gene>
    <name evidence="1" type="ORF">IB211_02717</name>
</gene>
<reference evidence="2" key="2">
    <citation type="submission" date="2015-04" db="EMBL/GenBank/DDBJ databases">
        <title>A butyrogenic pathway from the amino acid lysine in a human gut commensal.</title>
        <authorList>
            <person name="de Vos W.M."/>
            <person name="Bui N.T.P."/>
            <person name="Plugge C.M."/>
            <person name="Ritari J."/>
        </authorList>
    </citation>
    <scope>NUCLEOTIDE SEQUENCE [LARGE SCALE GENOMIC DNA]</scope>
    <source>
        <strain evidence="2">AF211</strain>
    </source>
</reference>
<proteinExistence type="predicted"/>
<sequence length="351" mass="40007">MQLKNGCMAVKLMEFVGLCGEVPVPLVRKLPGYYDYNRRLVTRLVQEGYLKERRMKGYRRRIVRSLSLTEAGLGQLQRVSPGQAQRVRAHVLAPENGHGNWKKTLRLHRGAACLLAAIKLKAVWQPGRQKDAALEKQLTYYSAYELAREYGWDNKGARLSGVLVSRYAYSPLYYLGDSNMRWSDEAERMFLDHVESSPLGCGRTLGSSLLLGESWDLLESLITHAVNPRSRLIHFTKYSSFRYFTMDDMGLHLLKLYLDDTYLLAFQQYLLQNGVCEPSMLPGYLSSLESLSEYYDSGKGNREAHYLDRGTFFACQIDILKKFCKIGPGLRVIPDHWLLKFDANGGGEHGE</sequence>
<accession>A0A0S2W6Y8</accession>
<dbReference type="KEGG" id="ibu:IB211_02717"/>
<dbReference type="RefSeq" id="WP_058118336.1">
    <property type="nucleotide sequence ID" value="NZ_CALICV010000088.1"/>
</dbReference>
<reference evidence="1 2" key="1">
    <citation type="journal article" date="2015" name="Nat. Commun.">
        <title>Production of butyrate from lysine and the Amadori product fructoselysine by a human gut commensal.</title>
        <authorList>
            <person name="Bui T.P."/>
            <person name="Ritari J."/>
            <person name="Boeren S."/>
            <person name="de Waard P."/>
            <person name="Plugge C.M."/>
            <person name="de Vos W.M."/>
        </authorList>
    </citation>
    <scope>NUCLEOTIDE SEQUENCE [LARGE SCALE GENOMIC DNA]</scope>
    <source>
        <strain evidence="1 2">AF211</strain>
    </source>
</reference>
<dbReference type="Proteomes" id="UP000064844">
    <property type="component" value="Chromosome"/>
</dbReference>